<comment type="caution">
    <text evidence="1">The sequence shown here is derived from an EMBL/GenBank/DDBJ whole genome shotgun (WGS) entry which is preliminary data.</text>
</comment>
<organism evidence="1 2">
    <name type="scientific">Phytophthora nicotianae P1569</name>
    <dbReference type="NCBI Taxonomy" id="1317065"/>
    <lineage>
        <taxon>Eukaryota</taxon>
        <taxon>Sar</taxon>
        <taxon>Stramenopiles</taxon>
        <taxon>Oomycota</taxon>
        <taxon>Peronosporomycetes</taxon>
        <taxon>Peronosporales</taxon>
        <taxon>Peronosporaceae</taxon>
        <taxon>Phytophthora</taxon>
    </lineage>
</organism>
<dbReference type="EMBL" id="ANIZ01002380">
    <property type="protein sequence ID" value="ETI41095.1"/>
    <property type="molecule type" value="Genomic_DNA"/>
</dbReference>
<proteinExistence type="predicted"/>
<gene>
    <name evidence="1" type="ORF">F443_13647</name>
</gene>
<dbReference type="OrthoDB" id="6058745at2759"/>
<dbReference type="HOGENOM" id="CLU_399826_0_0_1"/>
<evidence type="ECO:0000313" key="1">
    <source>
        <dbReference type="EMBL" id="ETI41095.1"/>
    </source>
</evidence>
<keyword evidence="2" id="KW-1185">Reference proteome</keyword>
<evidence type="ECO:0000313" key="2">
    <source>
        <dbReference type="Proteomes" id="UP000018721"/>
    </source>
</evidence>
<dbReference type="Proteomes" id="UP000018721">
    <property type="component" value="Unassembled WGS sequence"/>
</dbReference>
<name>V9EPA7_PHYNI</name>
<accession>V9EPA7</accession>
<dbReference type="AlphaFoldDB" id="V9EPA7"/>
<sequence length="689" mass="77423">MDISFACVMCRLKVAHPRTRIGAFNLIERASSRNRFPKLEANYGRDQYGGEGVGNIKDVHRVIAFLEQRLQAAEQTQRNRLLSDLTRAGIPHTEPVSRSIEDVDVPQFLIDHKLVRATSQLVIQAGWSLAKTIRVLRGQNAGSPSTNKALSSDHYAWRLHGYEYVDQIIASASRGVEHLFKRESETLRQREPVRNHKSVSLYKNALLRSIRDDQSKGTYLVVSRAAASRWKLHYSPFGCVEKVDADPAIEASTIHDFSYPLGEVTNSWPDQESIPERVYQLVDVIARRIIRLRAANRQTAIKLMKGDVNSAFRNLHVHESVRPVFAGSIPEQDIVMIDFALPLAGQNHQLTTEFLVEQFHDHALAELDVGNRLEAWECALRLAMTAVLGPRAINEKKFTAWYTELVALGLEWDLSAMTVSMLTSKNQKTRSLRRVCSCIRPAKPFFQRSPGNRTITLTRDAELDLTWFEHILRFSRLRGVPLEFFSDLPDPNVHLYMDASDLGLCVLHPARRKFIRILFGDEDKVQVPVSVRKAYDASWSLFSNTPLQMPLDGNMSKHGDNGKTSVNCWDDLHGCQKPFPKHNLFNWCCLPSLGGHPFPRALNTLDQNPPFAPSLAMSSGIIASSPDLNLLSPLDTSPRLKGSGGVVLTHVPGPQQMLDWTAKKSTTRSPTPPHSWGCAAGFLRSSKKR</sequence>
<protein>
    <submittedName>
        <fullName evidence="1">Uncharacterized protein</fullName>
    </submittedName>
</protein>
<reference evidence="1 2" key="1">
    <citation type="submission" date="2013-11" db="EMBL/GenBank/DDBJ databases">
        <title>The Genome Sequence of Phytophthora parasitica P1569.</title>
        <authorList>
            <consortium name="The Broad Institute Genomics Platform"/>
            <person name="Russ C."/>
            <person name="Tyler B."/>
            <person name="Panabieres F."/>
            <person name="Shan W."/>
            <person name="Tripathy S."/>
            <person name="Grunwald N."/>
            <person name="Machado M."/>
            <person name="Johnson C.S."/>
            <person name="Arredondo F."/>
            <person name="Hong C."/>
            <person name="Coffey M."/>
            <person name="Young S.K."/>
            <person name="Zeng Q."/>
            <person name="Gargeya S."/>
            <person name="Fitzgerald M."/>
            <person name="Abouelleil A."/>
            <person name="Alvarado L."/>
            <person name="Chapman S.B."/>
            <person name="Gainer-Dewar J."/>
            <person name="Goldberg J."/>
            <person name="Griggs A."/>
            <person name="Gujja S."/>
            <person name="Hansen M."/>
            <person name="Howarth C."/>
            <person name="Imamovic A."/>
            <person name="Ireland A."/>
            <person name="Larimer J."/>
            <person name="McCowan C."/>
            <person name="Murphy C."/>
            <person name="Pearson M."/>
            <person name="Poon T.W."/>
            <person name="Priest M."/>
            <person name="Roberts A."/>
            <person name="Saif S."/>
            <person name="Shea T."/>
            <person name="Sykes S."/>
            <person name="Wortman J."/>
            <person name="Nusbaum C."/>
            <person name="Birren B."/>
        </authorList>
    </citation>
    <scope>NUCLEOTIDE SEQUENCE [LARGE SCALE GENOMIC DNA]</scope>
    <source>
        <strain evidence="1 2">P1569</strain>
    </source>
</reference>